<keyword evidence="3" id="KW-1185">Reference proteome</keyword>
<proteinExistence type="predicted"/>
<feature type="region of interest" description="Disordered" evidence="1">
    <location>
        <begin position="353"/>
        <end position="373"/>
    </location>
</feature>
<protein>
    <submittedName>
        <fullName evidence="2">Uncharacterized protein</fullName>
    </submittedName>
</protein>
<dbReference type="AlphaFoldDB" id="A0A1H2PSM4"/>
<organism evidence="2 3">
    <name type="scientific">Chitinasiproducens palmae</name>
    <dbReference type="NCBI Taxonomy" id="1770053"/>
    <lineage>
        <taxon>Bacteria</taxon>
        <taxon>Pseudomonadati</taxon>
        <taxon>Pseudomonadota</taxon>
        <taxon>Betaproteobacteria</taxon>
        <taxon>Burkholderiales</taxon>
        <taxon>Burkholderiaceae</taxon>
        <taxon>Chitinasiproducens</taxon>
    </lineage>
</organism>
<sequence>MTHTAGSAARREAFEQARLAEPTAGAHLLPVAPSTTPATAPIDDVDIAELDFSCVTERANLSAATVLRQIARTLRSPLSALATESQVVYFHYLLGRCPTPAETVRCGQIFGAVDIVMGQLLALMPGAQTSVLLQNFGSTLLRMIAEDLDGLAPDPAEASSATENLAFLARSVVAASPRDAAGRVIPDKLTRPANTRFEPSGAVAEIGGERWRLSFRDGRFVASRNGRTVDVEYAREAGTWELHDPDSNLETLQVRPLAHTRAQLDQGIADAVQLVAFRGHRRASHEGAGTLYYVQTDTSDESGTLCARIHDRFVPVRLRRDGLSYEAYDVTQAAEPGYPVRPAAEDRWVFGRPVEPQAEGDGPAEPAGSGVSDRLRDKIPQAWLAPDLDPSRLSSPNSLGIMKLDSERWYLPVAGGFAPIKRHALHAGIYEIGPPDSDKVLCIYDEGHRIFRLAPEEASFEGEPGDDPEWVGTVLDAMVGQQRIARRFAQQRKMLTYREGFRTWEARSYPTVLLVDETLVEYAPTIVYYGLDRDELAVASQYAPVAKKLKATALNSASRVHALDVALRDPARSQRLFDRFFALIGTKADAEAQNLIKVHLLDHLGSINRFMNDLIDDACRRIWLVKFTRDDILGLTFKRDPLKRVFIDVEKSDAHREQAAACAPPCNEATHRADVATMLHEVSHLAADTDDVFYLSAAASDHPLAAEIQRLSEGRIGRDEARYLLKLARAQSAAGESEDKLVAAATRLFNTKPDIRARLLLDNADSLAQIVLELSEGDLRRRARQANASMRDMRALLSAFISQALRRGAA</sequence>
<dbReference type="Proteomes" id="UP000243719">
    <property type="component" value="Unassembled WGS sequence"/>
</dbReference>
<dbReference type="OrthoDB" id="6512503at2"/>
<dbReference type="EMBL" id="FNLO01000010">
    <property type="protein sequence ID" value="SDV49989.1"/>
    <property type="molecule type" value="Genomic_DNA"/>
</dbReference>
<evidence type="ECO:0000256" key="1">
    <source>
        <dbReference type="SAM" id="MobiDB-lite"/>
    </source>
</evidence>
<accession>A0A1H2PSM4</accession>
<gene>
    <name evidence="2" type="ORF">SAMN05216551_11031</name>
</gene>
<evidence type="ECO:0000313" key="2">
    <source>
        <dbReference type="EMBL" id="SDV49989.1"/>
    </source>
</evidence>
<evidence type="ECO:0000313" key="3">
    <source>
        <dbReference type="Proteomes" id="UP000243719"/>
    </source>
</evidence>
<name>A0A1H2PSM4_9BURK</name>
<dbReference type="RefSeq" id="WP_091910624.1">
    <property type="nucleotide sequence ID" value="NZ_FNLO01000010.1"/>
</dbReference>
<reference evidence="3" key="1">
    <citation type="submission" date="2016-09" db="EMBL/GenBank/DDBJ databases">
        <authorList>
            <person name="Varghese N."/>
            <person name="Submissions S."/>
        </authorList>
    </citation>
    <scope>NUCLEOTIDE SEQUENCE [LARGE SCALE GENOMIC DNA]</scope>
    <source>
        <strain evidence="3">JS23</strain>
    </source>
</reference>